<dbReference type="SUPFAM" id="SSF109998">
    <property type="entry name" value="Triger factor/SurA peptide-binding domain-like"/>
    <property type="match status" value="1"/>
</dbReference>
<gene>
    <name evidence="9" type="primary">prsA1</name>
    <name evidence="9" type="ORF">TICRE_25090</name>
</gene>
<keyword evidence="5 6" id="KW-0413">Isomerase</keyword>
<evidence type="ECO:0000256" key="2">
    <source>
        <dbReference type="ARBA" id="ARBA00013194"/>
    </source>
</evidence>
<dbReference type="EC" id="5.2.1.8" evidence="2"/>
<evidence type="ECO:0000256" key="6">
    <source>
        <dbReference type="PROSITE-ProRule" id="PRU00278"/>
    </source>
</evidence>
<proteinExistence type="predicted"/>
<dbReference type="SUPFAM" id="SSF54534">
    <property type="entry name" value="FKBP-like"/>
    <property type="match status" value="1"/>
</dbReference>
<evidence type="ECO:0000256" key="4">
    <source>
        <dbReference type="ARBA" id="ARBA00023110"/>
    </source>
</evidence>
<comment type="caution">
    <text evidence="9">The sequence shown here is derived from an EMBL/GenBank/DDBJ whole genome shotgun (WGS) entry which is preliminary data.</text>
</comment>
<dbReference type="Proteomes" id="UP000186112">
    <property type="component" value="Unassembled WGS sequence"/>
</dbReference>
<name>A0A1U7M2J2_TISCR</name>
<evidence type="ECO:0000256" key="1">
    <source>
        <dbReference type="ARBA" id="ARBA00000971"/>
    </source>
</evidence>
<dbReference type="PROSITE" id="PS50198">
    <property type="entry name" value="PPIC_PPIASE_2"/>
    <property type="match status" value="1"/>
</dbReference>
<dbReference type="Pfam" id="PF00639">
    <property type="entry name" value="Rotamase"/>
    <property type="match status" value="1"/>
</dbReference>
<dbReference type="InterPro" id="IPR000297">
    <property type="entry name" value="PPIase_PpiC"/>
</dbReference>
<dbReference type="OrthoDB" id="14196at2"/>
<evidence type="ECO:0000256" key="3">
    <source>
        <dbReference type="ARBA" id="ARBA00022729"/>
    </source>
</evidence>
<sequence>MKNFKNGKYIVLTFILLLAFSLTGCKAKDAEVVATVGDKKITQEELNNVLVERYGVETLNTLISEKIVELEVAKGNVKITSEEIDKELKNMEEQYGGKEALNNAMLNANLTDKDLKKEIEKNLSLKKLLEDDIKVTDEEIAKYYEENKANFTQEEQVNASHVLVETEDLAKEVREKLVAGEDIAKLAKEYSTDEGTKDNGGNLGFFGKGKMVESFDKAAFTLPIGEVSQPIKSEFGYHVIVVKEKKEAKTTSLEENKETIKQMLVDAKMPEAFNKWYSQKVEEHKITNKLDKQATETK</sequence>
<feature type="chain" id="PRO_5013318831" description="peptidylprolyl isomerase" evidence="7">
    <location>
        <begin position="28"/>
        <end position="298"/>
    </location>
</feature>
<reference evidence="9 10" key="1">
    <citation type="submission" date="2016-02" db="EMBL/GenBank/DDBJ databases">
        <title>Genome sequence of Tissierella creatinophila DSM 6911.</title>
        <authorList>
            <person name="Poehlein A."/>
            <person name="Daniel R."/>
        </authorList>
    </citation>
    <scope>NUCLEOTIDE SEQUENCE [LARGE SCALE GENOMIC DNA]</scope>
    <source>
        <strain evidence="9 10">DSM 6911</strain>
    </source>
</reference>
<dbReference type="RefSeq" id="WP_075728599.1">
    <property type="nucleotide sequence ID" value="NZ_LTDM01000066.1"/>
</dbReference>
<evidence type="ECO:0000256" key="7">
    <source>
        <dbReference type="SAM" id="SignalP"/>
    </source>
</evidence>
<dbReference type="InterPro" id="IPR046357">
    <property type="entry name" value="PPIase_dom_sf"/>
</dbReference>
<organism evidence="9 10">
    <name type="scientific">Tissierella creatinophila DSM 6911</name>
    <dbReference type="NCBI Taxonomy" id="1123403"/>
    <lineage>
        <taxon>Bacteria</taxon>
        <taxon>Bacillati</taxon>
        <taxon>Bacillota</taxon>
        <taxon>Tissierellia</taxon>
        <taxon>Tissierellales</taxon>
        <taxon>Tissierellaceae</taxon>
        <taxon>Tissierella</taxon>
    </lineage>
</organism>
<comment type="catalytic activity">
    <reaction evidence="1">
        <text>[protein]-peptidylproline (omega=180) = [protein]-peptidylproline (omega=0)</text>
        <dbReference type="Rhea" id="RHEA:16237"/>
        <dbReference type="Rhea" id="RHEA-COMP:10747"/>
        <dbReference type="Rhea" id="RHEA-COMP:10748"/>
        <dbReference type="ChEBI" id="CHEBI:83833"/>
        <dbReference type="ChEBI" id="CHEBI:83834"/>
        <dbReference type="EC" id="5.2.1.8"/>
    </reaction>
</comment>
<dbReference type="EMBL" id="LTDM01000066">
    <property type="protein sequence ID" value="OLS01470.1"/>
    <property type="molecule type" value="Genomic_DNA"/>
</dbReference>
<evidence type="ECO:0000313" key="9">
    <source>
        <dbReference type="EMBL" id="OLS01470.1"/>
    </source>
</evidence>
<dbReference type="PANTHER" id="PTHR47245:SF1">
    <property type="entry name" value="FOLDASE PROTEIN PRSA"/>
    <property type="match status" value="1"/>
</dbReference>
<evidence type="ECO:0000256" key="5">
    <source>
        <dbReference type="ARBA" id="ARBA00023235"/>
    </source>
</evidence>
<feature type="signal peptide" evidence="7">
    <location>
        <begin position="1"/>
        <end position="27"/>
    </location>
</feature>
<dbReference type="PROSITE" id="PS51257">
    <property type="entry name" value="PROKAR_LIPOPROTEIN"/>
    <property type="match status" value="1"/>
</dbReference>
<dbReference type="GO" id="GO:0003755">
    <property type="term" value="F:peptidyl-prolyl cis-trans isomerase activity"/>
    <property type="evidence" value="ECO:0007669"/>
    <property type="project" value="UniProtKB-KW"/>
</dbReference>
<dbReference type="PANTHER" id="PTHR47245">
    <property type="entry name" value="PEPTIDYLPROLYL ISOMERASE"/>
    <property type="match status" value="1"/>
</dbReference>
<evidence type="ECO:0000259" key="8">
    <source>
        <dbReference type="PROSITE" id="PS50198"/>
    </source>
</evidence>
<dbReference type="AlphaFoldDB" id="A0A1U7M2J2"/>
<protein>
    <recommendedName>
        <fullName evidence="2">peptidylprolyl isomerase</fullName>
        <ecNumber evidence="2">5.2.1.8</ecNumber>
    </recommendedName>
</protein>
<keyword evidence="4 6" id="KW-0697">Rotamase</keyword>
<keyword evidence="10" id="KW-1185">Reference proteome</keyword>
<accession>A0A1U7M2J2</accession>
<dbReference type="Gene3D" id="1.10.4030.10">
    <property type="entry name" value="Porin chaperone SurA, peptide-binding domain"/>
    <property type="match status" value="1"/>
</dbReference>
<dbReference type="InterPro" id="IPR027304">
    <property type="entry name" value="Trigger_fact/SurA_dom_sf"/>
</dbReference>
<feature type="domain" description="PpiC" evidence="8">
    <location>
        <begin position="154"/>
        <end position="244"/>
    </location>
</feature>
<evidence type="ECO:0000313" key="10">
    <source>
        <dbReference type="Proteomes" id="UP000186112"/>
    </source>
</evidence>
<dbReference type="InterPro" id="IPR050245">
    <property type="entry name" value="PrsA_foldase"/>
</dbReference>
<dbReference type="Gene3D" id="3.10.50.40">
    <property type="match status" value="1"/>
</dbReference>
<keyword evidence="3 7" id="KW-0732">Signal</keyword>